<dbReference type="Pfam" id="PF03004">
    <property type="entry name" value="Transposase_24"/>
    <property type="match status" value="1"/>
</dbReference>
<dbReference type="PANTHER" id="PTHR33144">
    <property type="entry name" value="OS10G0409366 PROTEIN-RELATED"/>
    <property type="match status" value="1"/>
</dbReference>
<organism evidence="3 4">
    <name type="scientific">Arachis hypogaea</name>
    <name type="common">Peanut</name>
    <dbReference type="NCBI Taxonomy" id="3818"/>
    <lineage>
        <taxon>Eukaryota</taxon>
        <taxon>Viridiplantae</taxon>
        <taxon>Streptophyta</taxon>
        <taxon>Embryophyta</taxon>
        <taxon>Tracheophyta</taxon>
        <taxon>Spermatophyta</taxon>
        <taxon>Magnoliopsida</taxon>
        <taxon>eudicotyledons</taxon>
        <taxon>Gunneridae</taxon>
        <taxon>Pentapetalae</taxon>
        <taxon>rosids</taxon>
        <taxon>fabids</taxon>
        <taxon>Fabales</taxon>
        <taxon>Fabaceae</taxon>
        <taxon>Papilionoideae</taxon>
        <taxon>50 kb inversion clade</taxon>
        <taxon>dalbergioids sensu lato</taxon>
        <taxon>Dalbergieae</taxon>
        <taxon>Pterocarpus clade</taxon>
        <taxon>Arachis</taxon>
    </lineage>
</organism>
<dbReference type="EMBL" id="SDMP01000013">
    <property type="protein sequence ID" value="RYR19591.1"/>
    <property type="molecule type" value="Genomic_DNA"/>
</dbReference>
<dbReference type="AlphaFoldDB" id="A0A444ZZJ5"/>
<gene>
    <name evidence="3" type="ORF">Ahy_B03g064421</name>
</gene>
<protein>
    <submittedName>
        <fullName evidence="3">Uncharacterized protein</fullName>
    </submittedName>
</protein>
<feature type="compositionally biased region" description="Pro residues" evidence="2">
    <location>
        <begin position="54"/>
        <end position="66"/>
    </location>
</feature>
<dbReference type="PANTHER" id="PTHR33144:SF25">
    <property type="entry name" value="DUF4216 DOMAIN-CONTAINING PROTEIN"/>
    <property type="match status" value="1"/>
</dbReference>
<accession>A0A444ZZJ5</accession>
<name>A0A444ZZJ5_ARAHY</name>
<proteinExistence type="predicted"/>
<feature type="coiled-coil region" evidence="1">
    <location>
        <begin position="399"/>
        <end position="435"/>
    </location>
</feature>
<evidence type="ECO:0000313" key="3">
    <source>
        <dbReference type="EMBL" id="RYR19591.1"/>
    </source>
</evidence>
<sequence length="469" mass="53095">MPRIGRFTKKSKVDSLCQQMQTGSVAASSVPQVVGLIPPSGGIGAAPISSLRPFRPPRTEPLPALQPPMNGAQHSEPPDEDLDPEADEVDSFEQHVDNLFAASEALKCKRRKTTEFWDVKIIESDGTIKQLHLSVREAMKPPNGRKIVLRFNNRLQPVGNKAGILSGVVEMLGSDYTKFRICEKDWRKVRSKDKIYNECVKELFHFEEDSGGIIKRIVLKMLGRAWKDTRNHLYHYFYKEDLTLEQNIKGHPPRITADHWRWFLDYRNSEETKEKCRKHVENRLKQLYIHTGGSKSLARLEEEESERQGRPVSRGELFVLTHKRSNGSYLHDAAQAIGVRKNCGDEQHDESSRLLSQNDSLAQALAKEHPGRVRGKGIGPTTSQVFGTNSSQSSIRTQREETQRVLLELQAELAAEKLKRKAMKDEVAAEKMRRQAMESALMCLVRGQGGELPPNMAAWMNSLEGQSRE</sequence>
<dbReference type="Proteomes" id="UP000289738">
    <property type="component" value="Chromosome B03"/>
</dbReference>
<evidence type="ECO:0000313" key="4">
    <source>
        <dbReference type="Proteomes" id="UP000289738"/>
    </source>
</evidence>
<feature type="region of interest" description="Disordered" evidence="2">
    <location>
        <begin position="47"/>
        <end position="85"/>
    </location>
</feature>
<dbReference type="InterPro" id="IPR004252">
    <property type="entry name" value="Probable_transposase_24"/>
</dbReference>
<feature type="region of interest" description="Disordered" evidence="2">
    <location>
        <begin position="368"/>
        <end position="398"/>
    </location>
</feature>
<feature type="compositionally biased region" description="Polar residues" evidence="2">
    <location>
        <begin position="380"/>
        <end position="396"/>
    </location>
</feature>
<reference evidence="3 4" key="1">
    <citation type="submission" date="2019-01" db="EMBL/GenBank/DDBJ databases">
        <title>Sequencing of cultivated peanut Arachis hypogaea provides insights into genome evolution and oil improvement.</title>
        <authorList>
            <person name="Chen X."/>
        </authorList>
    </citation>
    <scope>NUCLEOTIDE SEQUENCE [LARGE SCALE GENOMIC DNA]</scope>
    <source>
        <strain evidence="4">cv. Fuhuasheng</strain>
        <tissue evidence="3">Leaves</tissue>
    </source>
</reference>
<keyword evidence="4" id="KW-1185">Reference proteome</keyword>
<comment type="caution">
    <text evidence="3">The sequence shown here is derived from an EMBL/GenBank/DDBJ whole genome shotgun (WGS) entry which is preliminary data.</text>
</comment>
<keyword evidence="1" id="KW-0175">Coiled coil</keyword>
<evidence type="ECO:0000256" key="1">
    <source>
        <dbReference type="SAM" id="Coils"/>
    </source>
</evidence>
<evidence type="ECO:0000256" key="2">
    <source>
        <dbReference type="SAM" id="MobiDB-lite"/>
    </source>
</evidence>